<sequence>MMKQEFEKLIHAEVSDEEYSTIEYVYTWYPTISETRGKDQIADLYVSFGMPIIEDMVERAGQMENLDKDLKRVQAQLTAVQERIKMLRGEES</sequence>
<proteinExistence type="predicted"/>
<dbReference type="Proteomes" id="UP001419084">
    <property type="component" value="Unassembled WGS sequence"/>
</dbReference>
<dbReference type="RefSeq" id="WP_346065535.1">
    <property type="nucleotide sequence ID" value="NZ_BRPJ01000051.1"/>
</dbReference>
<comment type="caution">
    <text evidence="2">The sequence shown here is derived from an EMBL/GenBank/DDBJ whole genome shotgun (WGS) entry which is preliminary data.</text>
</comment>
<keyword evidence="3" id="KW-1185">Reference proteome</keyword>
<name>A0ABQ5M897_9FIRM</name>
<keyword evidence="1" id="KW-0175">Coiled coil</keyword>
<accession>A0ABQ5M897</accession>
<protein>
    <submittedName>
        <fullName evidence="2">Uncharacterized protein</fullName>
    </submittedName>
</protein>
<reference evidence="2 3" key="1">
    <citation type="journal article" date="2024" name="Int. J. Syst. Evol. Microbiol.">
        <title>Lacrimispora brassicae sp. nov. isolated from fermented cabbage, and proposal of Clostridium indicum Gundawar et al. 2019 and Clostridium methoxybenzovorans Mechichi et al. 1999 as heterotypic synonyms of Lacrimispora amygdalina (Parshina et al. 2003) Haas and Blanchard 2020 and Lacrimispora indolis (McClung and McCoy 1957) Haas and Blanchard 2020, respectively.</title>
        <authorList>
            <person name="Kobayashi H."/>
            <person name="Tanizawa Y."/>
            <person name="Sakamoto M."/>
            <person name="Ohkuma M."/>
            <person name="Tohno M."/>
        </authorList>
    </citation>
    <scope>NUCLEOTIDE SEQUENCE [LARGE SCALE GENOMIC DNA]</scope>
    <source>
        <strain evidence="2 3">DSM 12857</strain>
    </source>
</reference>
<gene>
    <name evidence="2" type="ORF">LAD12857_28950</name>
</gene>
<evidence type="ECO:0000313" key="2">
    <source>
        <dbReference type="EMBL" id="GLB30972.1"/>
    </source>
</evidence>
<dbReference type="EMBL" id="BRPJ01000051">
    <property type="protein sequence ID" value="GLB30972.1"/>
    <property type="molecule type" value="Genomic_DNA"/>
</dbReference>
<organism evidence="2 3">
    <name type="scientific">Lacrimispora amygdalina</name>
    <dbReference type="NCBI Taxonomy" id="253257"/>
    <lineage>
        <taxon>Bacteria</taxon>
        <taxon>Bacillati</taxon>
        <taxon>Bacillota</taxon>
        <taxon>Clostridia</taxon>
        <taxon>Lachnospirales</taxon>
        <taxon>Lachnospiraceae</taxon>
        <taxon>Lacrimispora</taxon>
    </lineage>
</organism>
<feature type="coiled-coil region" evidence="1">
    <location>
        <begin position="63"/>
        <end position="90"/>
    </location>
</feature>
<evidence type="ECO:0000256" key="1">
    <source>
        <dbReference type="SAM" id="Coils"/>
    </source>
</evidence>
<evidence type="ECO:0000313" key="3">
    <source>
        <dbReference type="Proteomes" id="UP001419084"/>
    </source>
</evidence>